<dbReference type="RefSeq" id="XP_016620744.1">
    <property type="nucleotide sequence ID" value="XM_016763131.1"/>
</dbReference>
<name>A0A0D2HTB0_CLAB1</name>
<proteinExistence type="inferred from homology"/>
<dbReference type="AlphaFoldDB" id="A0A0D2HTB0"/>
<dbReference type="PANTHER" id="PTHR42877:SF12">
    <property type="entry name" value="MONOOXYGENASE"/>
    <property type="match status" value="1"/>
</dbReference>
<gene>
    <name evidence="6" type="ORF">Z519_05391</name>
</gene>
<evidence type="ECO:0000313" key="6">
    <source>
        <dbReference type="EMBL" id="KIW94075.1"/>
    </source>
</evidence>
<dbReference type="Gene3D" id="3.50.50.60">
    <property type="entry name" value="FAD/NAD(P)-binding domain"/>
    <property type="match status" value="2"/>
</dbReference>
<evidence type="ECO:0000256" key="3">
    <source>
        <dbReference type="ARBA" id="ARBA00022630"/>
    </source>
</evidence>
<reference evidence="6" key="1">
    <citation type="submission" date="2015-01" db="EMBL/GenBank/DDBJ databases">
        <title>The Genome Sequence of Cladophialophora bantiana CBS 173.52.</title>
        <authorList>
            <consortium name="The Broad Institute Genomics Platform"/>
            <person name="Cuomo C."/>
            <person name="de Hoog S."/>
            <person name="Gorbushina A."/>
            <person name="Stielow B."/>
            <person name="Teixiera M."/>
            <person name="Abouelleil A."/>
            <person name="Chapman S.B."/>
            <person name="Priest M."/>
            <person name="Young S.K."/>
            <person name="Wortman J."/>
            <person name="Nusbaum C."/>
            <person name="Birren B."/>
        </authorList>
    </citation>
    <scope>NUCLEOTIDE SEQUENCE [LARGE SCALE GENOMIC DNA]</scope>
    <source>
        <strain evidence="6">CBS 173.52</strain>
    </source>
</reference>
<dbReference type="PANTHER" id="PTHR42877">
    <property type="entry name" value="L-ORNITHINE N(5)-MONOOXYGENASE-RELATED"/>
    <property type="match status" value="1"/>
</dbReference>
<dbReference type="Proteomes" id="UP000053789">
    <property type="component" value="Unassembled WGS sequence"/>
</dbReference>
<keyword evidence="5" id="KW-0560">Oxidoreductase</keyword>
<dbReference type="GO" id="GO:0050661">
    <property type="term" value="F:NADP binding"/>
    <property type="evidence" value="ECO:0007669"/>
    <property type="project" value="InterPro"/>
</dbReference>
<dbReference type="OrthoDB" id="74360at2759"/>
<dbReference type="HOGENOM" id="CLU_006937_3_2_1"/>
<comment type="similarity">
    <text evidence="2">Belongs to the FAD-binding monooxygenase family.</text>
</comment>
<evidence type="ECO:0000256" key="5">
    <source>
        <dbReference type="ARBA" id="ARBA00023002"/>
    </source>
</evidence>
<evidence type="ECO:0000256" key="1">
    <source>
        <dbReference type="ARBA" id="ARBA00001974"/>
    </source>
</evidence>
<dbReference type="GeneID" id="27698319"/>
<organism evidence="6 7">
    <name type="scientific">Cladophialophora bantiana (strain ATCC 10958 / CBS 173.52 / CDC B-1940 / NIH 8579)</name>
    <name type="common">Xylohypha bantiana</name>
    <dbReference type="NCBI Taxonomy" id="1442370"/>
    <lineage>
        <taxon>Eukaryota</taxon>
        <taxon>Fungi</taxon>
        <taxon>Dikarya</taxon>
        <taxon>Ascomycota</taxon>
        <taxon>Pezizomycotina</taxon>
        <taxon>Eurotiomycetes</taxon>
        <taxon>Chaetothyriomycetidae</taxon>
        <taxon>Chaetothyriales</taxon>
        <taxon>Herpotrichiellaceae</taxon>
        <taxon>Cladophialophora</taxon>
    </lineage>
</organism>
<keyword evidence="7" id="KW-1185">Reference proteome</keyword>
<keyword evidence="3" id="KW-0285">Flavoprotein</keyword>
<dbReference type="GO" id="GO:0050660">
    <property type="term" value="F:flavin adenine dinucleotide binding"/>
    <property type="evidence" value="ECO:0007669"/>
    <property type="project" value="InterPro"/>
</dbReference>
<accession>A0A0D2HTB0</accession>
<evidence type="ECO:0000313" key="7">
    <source>
        <dbReference type="Proteomes" id="UP000053789"/>
    </source>
</evidence>
<evidence type="ECO:0000256" key="4">
    <source>
        <dbReference type="ARBA" id="ARBA00022827"/>
    </source>
</evidence>
<dbReference type="EMBL" id="KN846986">
    <property type="protein sequence ID" value="KIW94075.1"/>
    <property type="molecule type" value="Genomic_DNA"/>
</dbReference>
<protein>
    <recommendedName>
        <fullName evidence="8">L-ornithine N(5)-oxygenase</fullName>
    </recommendedName>
</protein>
<dbReference type="InterPro" id="IPR036188">
    <property type="entry name" value="FAD/NAD-bd_sf"/>
</dbReference>
<evidence type="ECO:0008006" key="8">
    <source>
        <dbReference type="Google" id="ProtNLM"/>
    </source>
</evidence>
<dbReference type="GO" id="GO:0004499">
    <property type="term" value="F:N,N-dimethylaniline monooxygenase activity"/>
    <property type="evidence" value="ECO:0007669"/>
    <property type="project" value="InterPro"/>
</dbReference>
<dbReference type="InterPro" id="IPR051209">
    <property type="entry name" value="FAD-bind_Monooxygenase_sf"/>
</dbReference>
<evidence type="ECO:0000256" key="2">
    <source>
        <dbReference type="ARBA" id="ARBA00010139"/>
    </source>
</evidence>
<dbReference type="InterPro" id="IPR020946">
    <property type="entry name" value="Flavin_mOase-like"/>
</dbReference>
<keyword evidence="4" id="KW-0274">FAD</keyword>
<comment type="cofactor">
    <cofactor evidence="1">
        <name>FAD</name>
        <dbReference type="ChEBI" id="CHEBI:57692"/>
    </cofactor>
</comment>
<dbReference type="VEuPathDB" id="FungiDB:Z519_05391"/>
<dbReference type="Pfam" id="PF00743">
    <property type="entry name" value="FMO-like"/>
    <property type="match status" value="1"/>
</dbReference>
<sequence length="359" mass="40224">MSWALNPDWSEFYVDSKEIWEYFNNAAQKFGLNRYINLRHRAVGAVWEETRGVWLVDVLDEATRIKFTDWCHFLINGSGFLKYAEHFSLGVPDTKLHSAAWDESVVLKGKRVAVIGNGSSGIQIVTVIQPEVAALSVFIRSPTWVSTSFAQDFAGPNGINFSYTDEQKQAFQNDTQGLQSYRKAVETNMNSNHKVAHTNSPEQQIAVQYLTKIMKSGIGENHPQADRLIPDFGVGCRRPTPGVGYLEALVASNNRTIFDPIAEVVEDGIRLNTGELIEVDVIVCATGFDVSWKPRFPVIGRGGIDLSDQWKDRPLSYLSFAVPNFLNYFIYLGPNSPLSHGSALPSIEHLTKYLIRLLH</sequence>
<dbReference type="SUPFAM" id="SSF51905">
    <property type="entry name" value="FAD/NAD(P)-binding domain"/>
    <property type="match status" value="2"/>
</dbReference>